<dbReference type="GO" id="GO:0006955">
    <property type="term" value="P:immune response"/>
    <property type="evidence" value="ECO:0007669"/>
    <property type="project" value="TreeGrafter"/>
</dbReference>
<evidence type="ECO:0000313" key="5">
    <source>
        <dbReference type="Proteomes" id="UP001046870"/>
    </source>
</evidence>
<dbReference type="SUPFAM" id="SSF48726">
    <property type="entry name" value="Immunoglobulin"/>
    <property type="match status" value="1"/>
</dbReference>
<dbReference type="InterPro" id="IPR037055">
    <property type="entry name" value="MHC_I-like_Ag-recog_sf"/>
</dbReference>
<comment type="similarity">
    <text evidence="2">Belongs to the MHC class I family.</text>
</comment>
<dbReference type="InterPro" id="IPR001039">
    <property type="entry name" value="MHC_I_a_a1/a2"/>
</dbReference>
<dbReference type="InterPro" id="IPR013783">
    <property type="entry name" value="Ig-like_fold"/>
</dbReference>
<dbReference type="InterPro" id="IPR011162">
    <property type="entry name" value="MHC_I/II-like_Ag-recog"/>
</dbReference>
<evidence type="ECO:0000256" key="2">
    <source>
        <dbReference type="RuleBase" id="RU004439"/>
    </source>
</evidence>
<dbReference type="SUPFAM" id="SSF54452">
    <property type="entry name" value="MHC antigen-recognition domain"/>
    <property type="match status" value="1"/>
</dbReference>
<dbReference type="GO" id="GO:0005615">
    <property type="term" value="C:extracellular space"/>
    <property type="evidence" value="ECO:0007669"/>
    <property type="project" value="TreeGrafter"/>
</dbReference>
<evidence type="ECO:0000259" key="3">
    <source>
        <dbReference type="PROSITE" id="PS50835"/>
    </source>
</evidence>
<dbReference type="InterPro" id="IPR050208">
    <property type="entry name" value="MHC_class-I_related"/>
</dbReference>
<gene>
    <name evidence="4" type="ORF">MATL_G00077750</name>
</gene>
<evidence type="ECO:0000313" key="4">
    <source>
        <dbReference type="EMBL" id="KAG7478181.1"/>
    </source>
</evidence>
<dbReference type="OrthoDB" id="8890485at2759"/>
<evidence type="ECO:0000256" key="1">
    <source>
        <dbReference type="ARBA" id="ARBA00023180"/>
    </source>
</evidence>
<dbReference type="Proteomes" id="UP001046870">
    <property type="component" value="Chromosome 5"/>
</dbReference>
<dbReference type="Gene3D" id="2.60.40.10">
    <property type="entry name" value="Immunoglobulins"/>
    <property type="match status" value="1"/>
</dbReference>
<dbReference type="PANTHER" id="PTHR16675:SF193">
    <property type="entry name" value="LOC571647 PROTEIN-RELATED"/>
    <property type="match status" value="1"/>
</dbReference>
<dbReference type="GO" id="GO:0009897">
    <property type="term" value="C:external side of plasma membrane"/>
    <property type="evidence" value="ECO:0007669"/>
    <property type="project" value="TreeGrafter"/>
</dbReference>
<organism evidence="4 5">
    <name type="scientific">Megalops atlanticus</name>
    <name type="common">Tarpon</name>
    <name type="synonym">Clupea gigantea</name>
    <dbReference type="NCBI Taxonomy" id="7932"/>
    <lineage>
        <taxon>Eukaryota</taxon>
        <taxon>Metazoa</taxon>
        <taxon>Chordata</taxon>
        <taxon>Craniata</taxon>
        <taxon>Vertebrata</taxon>
        <taxon>Euteleostomi</taxon>
        <taxon>Actinopterygii</taxon>
        <taxon>Neopterygii</taxon>
        <taxon>Teleostei</taxon>
        <taxon>Elopiformes</taxon>
        <taxon>Megalopidae</taxon>
        <taxon>Megalops</taxon>
    </lineage>
</organism>
<dbReference type="InterPro" id="IPR036179">
    <property type="entry name" value="Ig-like_dom_sf"/>
</dbReference>
<dbReference type="Pfam" id="PF00129">
    <property type="entry name" value="MHC_I"/>
    <property type="match status" value="1"/>
</dbReference>
<keyword evidence="5" id="KW-1185">Reference proteome</keyword>
<dbReference type="PRINTS" id="PR01638">
    <property type="entry name" value="MHCCLASSI"/>
</dbReference>
<protein>
    <recommendedName>
        <fullName evidence="3">Ig-like domain-containing protein</fullName>
    </recommendedName>
</protein>
<reference evidence="4" key="1">
    <citation type="submission" date="2021-01" db="EMBL/GenBank/DDBJ databases">
        <authorList>
            <person name="Zahm M."/>
            <person name="Roques C."/>
            <person name="Cabau C."/>
            <person name="Klopp C."/>
            <person name="Donnadieu C."/>
            <person name="Jouanno E."/>
            <person name="Lampietro C."/>
            <person name="Louis A."/>
            <person name="Herpin A."/>
            <person name="Echchiki A."/>
            <person name="Berthelot C."/>
            <person name="Parey E."/>
            <person name="Roest-Crollius H."/>
            <person name="Braasch I."/>
            <person name="Postlethwait J."/>
            <person name="Bobe J."/>
            <person name="Montfort J."/>
            <person name="Bouchez O."/>
            <person name="Begum T."/>
            <person name="Mejri S."/>
            <person name="Adams A."/>
            <person name="Chen W.-J."/>
            <person name="Guiguen Y."/>
        </authorList>
    </citation>
    <scope>NUCLEOTIDE SEQUENCE</scope>
    <source>
        <strain evidence="4">YG-15Mar2019-1</strain>
        <tissue evidence="4">Brain</tissue>
    </source>
</reference>
<name>A0A9D3Q8Z7_MEGAT</name>
<dbReference type="EMBL" id="JAFDVH010000005">
    <property type="protein sequence ID" value="KAG7478181.1"/>
    <property type="molecule type" value="Genomic_DNA"/>
</dbReference>
<dbReference type="InterPro" id="IPR007110">
    <property type="entry name" value="Ig-like_dom"/>
</dbReference>
<accession>A0A9D3Q8Z7</accession>
<proteinExistence type="inferred from homology"/>
<dbReference type="Gene3D" id="3.30.500.10">
    <property type="entry name" value="MHC class I-like antigen recognition-like"/>
    <property type="match status" value="1"/>
</dbReference>
<feature type="domain" description="Ig-like" evidence="3">
    <location>
        <begin position="204"/>
        <end position="289"/>
    </location>
</feature>
<keyword evidence="1" id="KW-0325">Glycoprotein</keyword>
<sequence length="293" mass="33451">MSDVLTMKRIPVYLLICWLRGKDCELHSLGYLYTVSSPPGDRPEFELTTEFDWTIISHCDSNEQKDLLRRDWVKEILSADELENRNKQCRYESGLYEVTLLRVLELTNSTSGLLQRRRGCSVSSDGSMAAGFDRWGFNGEDFLTFDLDAVTWRSHSPQALRAEQEWNQRTLSNKIYKDFLLNECQNLLRRFMKKEEEGIKYTVPEVHTFAKFVPEKKAVSLRCQVACHDPTGMQILLTRGGQVVADRRTATGPLPNMDGTVQLRLSIEISPADTLGYRCEAHSNTGNISVKMG</sequence>
<dbReference type="PROSITE" id="PS50835">
    <property type="entry name" value="IG_LIKE"/>
    <property type="match status" value="1"/>
</dbReference>
<dbReference type="InterPro" id="IPR011161">
    <property type="entry name" value="MHC_I-like_Ag-recog"/>
</dbReference>
<comment type="caution">
    <text evidence="4">The sequence shown here is derived from an EMBL/GenBank/DDBJ whole genome shotgun (WGS) entry which is preliminary data.</text>
</comment>
<dbReference type="AlphaFoldDB" id="A0A9D3Q8Z7"/>
<dbReference type="PANTHER" id="PTHR16675">
    <property type="entry name" value="MHC CLASS I-RELATED"/>
    <property type="match status" value="1"/>
</dbReference>